<evidence type="ECO:0000259" key="1">
    <source>
        <dbReference type="PROSITE" id="PS50181"/>
    </source>
</evidence>
<dbReference type="SUPFAM" id="SSF81383">
    <property type="entry name" value="F-box domain"/>
    <property type="match status" value="1"/>
</dbReference>
<evidence type="ECO:0000313" key="2">
    <source>
        <dbReference type="EMBL" id="KAK9721682.1"/>
    </source>
</evidence>
<organism evidence="2 3">
    <name type="scientific">Popillia japonica</name>
    <name type="common">Japanese beetle</name>
    <dbReference type="NCBI Taxonomy" id="7064"/>
    <lineage>
        <taxon>Eukaryota</taxon>
        <taxon>Metazoa</taxon>
        <taxon>Ecdysozoa</taxon>
        <taxon>Arthropoda</taxon>
        <taxon>Hexapoda</taxon>
        <taxon>Insecta</taxon>
        <taxon>Pterygota</taxon>
        <taxon>Neoptera</taxon>
        <taxon>Endopterygota</taxon>
        <taxon>Coleoptera</taxon>
        <taxon>Polyphaga</taxon>
        <taxon>Scarabaeiformia</taxon>
        <taxon>Scarabaeidae</taxon>
        <taxon>Rutelinae</taxon>
        <taxon>Popillia</taxon>
    </lineage>
</organism>
<dbReference type="PROSITE" id="PS50181">
    <property type="entry name" value="FBOX"/>
    <property type="match status" value="1"/>
</dbReference>
<comment type="caution">
    <text evidence="2">The sequence shown here is derived from an EMBL/GenBank/DDBJ whole genome shotgun (WGS) entry which is preliminary data.</text>
</comment>
<dbReference type="Proteomes" id="UP001458880">
    <property type="component" value="Unassembled WGS sequence"/>
</dbReference>
<dbReference type="InterPro" id="IPR036047">
    <property type="entry name" value="F-box-like_dom_sf"/>
</dbReference>
<keyword evidence="3" id="KW-1185">Reference proteome</keyword>
<reference evidence="2 3" key="1">
    <citation type="journal article" date="2024" name="BMC Genomics">
        <title>De novo assembly and annotation of Popillia japonica's genome with initial clues to its potential as an invasive pest.</title>
        <authorList>
            <person name="Cucini C."/>
            <person name="Boschi S."/>
            <person name="Funari R."/>
            <person name="Cardaioli E."/>
            <person name="Iannotti N."/>
            <person name="Marturano G."/>
            <person name="Paoli F."/>
            <person name="Bruttini M."/>
            <person name="Carapelli A."/>
            <person name="Frati F."/>
            <person name="Nardi F."/>
        </authorList>
    </citation>
    <scope>NUCLEOTIDE SEQUENCE [LARGE SCALE GENOMIC DNA]</scope>
    <source>
        <strain evidence="2">DMR45628</strain>
    </source>
</reference>
<evidence type="ECO:0000313" key="3">
    <source>
        <dbReference type="Proteomes" id="UP001458880"/>
    </source>
</evidence>
<dbReference type="AlphaFoldDB" id="A0AAW1KNL8"/>
<dbReference type="PANTHER" id="PTHR14381:SF1">
    <property type="entry name" value="F-BOX_WD REPEAT-CONTAINING PROTEIN 4"/>
    <property type="match status" value="1"/>
</dbReference>
<proteinExistence type="predicted"/>
<dbReference type="InterPro" id="IPR001810">
    <property type="entry name" value="F-box_dom"/>
</dbReference>
<dbReference type="CDD" id="cd09917">
    <property type="entry name" value="F-box_SF"/>
    <property type="match status" value="1"/>
</dbReference>
<feature type="domain" description="F-box" evidence="1">
    <location>
        <begin position="2"/>
        <end position="46"/>
    </location>
</feature>
<dbReference type="InterPro" id="IPR052301">
    <property type="entry name" value="SCF_F-box/WD-repeat"/>
</dbReference>
<accession>A0AAW1KNL8</accession>
<protein>
    <submittedName>
        <fullName evidence="2">F-box-like</fullName>
    </submittedName>
</protein>
<sequence>MVLTLTDLGTEILIDIFQFCNINDLCRLKQTCVRFNNVINYYFDVILSRPALVSNQKHAYIQDRSAILLTSAEKWRISHNWKIGRYKEKAYLYERMNYIPWLNLEKDVIWISDIKRKLIFMSE</sequence>
<dbReference type="PANTHER" id="PTHR14381">
    <property type="entry name" value="DACTYLIN"/>
    <property type="match status" value="1"/>
</dbReference>
<dbReference type="EMBL" id="JASPKY010000196">
    <property type="protein sequence ID" value="KAK9721682.1"/>
    <property type="molecule type" value="Genomic_DNA"/>
</dbReference>
<dbReference type="GO" id="GO:0019005">
    <property type="term" value="C:SCF ubiquitin ligase complex"/>
    <property type="evidence" value="ECO:0007669"/>
    <property type="project" value="TreeGrafter"/>
</dbReference>
<dbReference type="Gene3D" id="1.20.1280.50">
    <property type="match status" value="1"/>
</dbReference>
<name>A0AAW1KNL8_POPJA</name>
<dbReference type="GO" id="GO:0031146">
    <property type="term" value="P:SCF-dependent proteasomal ubiquitin-dependent protein catabolic process"/>
    <property type="evidence" value="ECO:0007669"/>
    <property type="project" value="TreeGrafter"/>
</dbReference>
<dbReference type="Pfam" id="PF12937">
    <property type="entry name" value="F-box-like"/>
    <property type="match status" value="1"/>
</dbReference>
<gene>
    <name evidence="2" type="ORF">QE152_g20760</name>
</gene>